<evidence type="ECO:0000256" key="8">
    <source>
        <dbReference type="ARBA" id="ARBA00022840"/>
    </source>
</evidence>
<evidence type="ECO:0000256" key="7">
    <source>
        <dbReference type="ARBA" id="ARBA00022777"/>
    </source>
</evidence>
<evidence type="ECO:0000256" key="2">
    <source>
        <dbReference type="ARBA" id="ARBA00010688"/>
    </source>
</evidence>
<keyword evidence="8 10" id="KW-0067">ATP-binding</keyword>
<comment type="caution">
    <text evidence="12">The sequence shown here is derived from an EMBL/GenBank/DDBJ whole genome shotgun (WGS) entry which is preliminary data.</text>
</comment>
<name>A0A6G0ZKB2_APHCR</name>
<organism evidence="12 13">
    <name type="scientific">Aphis craccivora</name>
    <name type="common">Cowpea aphid</name>
    <dbReference type="NCBI Taxonomy" id="307492"/>
    <lineage>
        <taxon>Eukaryota</taxon>
        <taxon>Metazoa</taxon>
        <taxon>Ecdysozoa</taxon>
        <taxon>Arthropoda</taxon>
        <taxon>Hexapoda</taxon>
        <taxon>Insecta</taxon>
        <taxon>Pterygota</taxon>
        <taxon>Neoptera</taxon>
        <taxon>Paraneoptera</taxon>
        <taxon>Hemiptera</taxon>
        <taxon>Sternorrhyncha</taxon>
        <taxon>Aphidomorpha</taxon>
        <taxon>Aphidoidea</taxon>
        <taxon>Aphididae</taxon>
        <taxon>Aphidini</taxon>
        <taxon>Aphis</taxon>
        <taxon>Aphis</taxon>
    </lineage>
</organism>
<evidence type="ECO:0000256" key="5">
    <source>
        <dbReference type="ARBA" id="ARBA00022726"/>
    </source>
</evidence>
<dbReference type="CDD" id="cd01168">
    <property type="entry name" value="adenosine_kinase"/>
    <property type="match status" value="1"/>
</dbReference>
<dbReference type="Gene3D" id="3.30.1110.10">
    <property type="match status" value="1"/>
</dbReference>
<dbReference type="PANTHER" id="PTHR45769:SF3">
    <property type="entry name" value="ADENOSINE KINASE"/>
    <property type="match status" value="1"/>
</dbReference>
<dbReference type="GO" id="GO:0005829">
    <property type="term" value="C:cytosol"/>
    <property type="evidence" value="ECO:0007669"/>
    <property type="project" value="TreeGrafter"/>
</dbReference>
<evidence type="ECO:0000256" key="9">
    <source>
        <dbReference type="PIRSR" id="PIRSR601805-1"/>
    </source>
</evidence>
<keyword evidence="4 10" id="KW-0808">Transferase</keyword>
<comment type="similarity">
    <text evidence="2 10">Belongs to the carbohydrate kinase PfkB family.</text>
</comment>
<dbReference type="Gene3D" id="3.40.1190.20">
    <property type="match status" value="1"/>
</dbReference>
<gene>
    <name evidence="12" type="ORF">FWK35_00022427</name>
</gene>
<keyword evidence="13" id="KW-1185">Reference proteome</keyword>
<dbReference type="SUPFAM" id="SSF53613">
    <property type="entry name" value="Ribokinase-like"/>
    <property type="match status" value="1"/>
</dbReference>
<feature type="domain" description="Carbohydrate kinase PfkB" evidence="11">
    <location>
        <begin position="48"/>
        <end position="353"/>
    </location>
</feature>
<evidence type="ECO:0000313" key="13">
    <source>
        <dbReference type="Proteomes" id="UP000478052"/>
    </source>
</evidence>
<dbReference type="GO" id="GO:0044209">
    <property type="term" value="P:AMP salvage"/>
    <property type="evidence" value="ECO:0007669"/>
    <property type="project" value="UniProtKB-UniRule"/>
</dbReference>
<protein>
    <recommendedName>
        <fullName evidence="3 10">Adenosine kinase</fullName>
        <shortName evidence="10">AK</shortName>
        <ecNumber evidence="3 10">2.7.1.20</ecNumber>
    </recommendedName>
    <alternativeName>
        <fullName evidence="10">Adenosine 5'-phosphotransferase</fullName>
    </alternativeName>
</protein>
<keyword evidence="10" id="KW-0460">Magnesium</keyword>
<dbReference type="PROSITE" id="PS00584">
    <property type="entry name" value="PFKB_KINASES_2"/>
    <property type="match status" value="1"/>
</dbReference>
<dbReference type="Pfam" id="PF00294">
    <property type="entry name" value="PfkB"/>
    <property type="match status" value="1"/>
</dbReference>
<comment type="subcellular location">
    <subcellularLocation>
        <location evidence="10">Nucleus</location>
    </subcellularLocation>
</comment>
<dbReference type="InterPro" id="IPR001805">
    <property type="entry name" value="Adenokinase"/>
</dbReference>
<accession>A0A6G0ZKB2</accession>
<comment type="cofactor">
    <cofactor evidence="10">
        <name>Mg(2+)</name>
        <dbReference type="ChEBI" id="CHEBI:18420"/>
    </cofactor>
    <text evidence="10">Binds 3 Mg(2+) ions per subunit.</text>
</comment>
<dbReference type="InterPro" id="IPR002173">
    <property type="entry name" value="Carboh/pur_kinase_PfkB_CS"/>
</dbReference>
<proteinExistence type="inferred from homology"/>
<evidence type="ECO:0000313" key="12">
    <source>
        <dbReference type="EMBL" id="KAF0771454.1"/>
    </source>
</evidence>
<evidence type="ECO:0000256" key="6">
    <source>
        <dbReference type="ARBA" id="ARBA00022741"/>
    </source>
</evidence>
<comment type="function">
    <text evidence="10">ATP dependent phosphorylation of adenosine and other related nucleoside analogs to monophosphate derivatives.</text>
</comment>
<keyword evidence="7 10" id="KW-0418">Kinase</keyword>
<dbReference type="EC" id="2.7.1.20" evidence="3 10"/>
<keyword evidence="6 10" id="KW-0547">Nucleotide-binding</keyword>
<dbReference type="GO" id="GO:0006144">
    <property type="term" value="P:purine nucleobase metabolic process"/>
    <property type="evidence" value="ECO:0007669"/>
    <property type="project" value="TreeGrafter"/>
</dbReference>
<dbReference type="Proteomes" id="UP000478052">
    <property type="component" value="Unassembled WGS sequence"/>
</dbReference>
<keyword evidence="10" id="KW-0539">Nucleus</keyword>
<feature type="active site" description="Proton acceptor" evidence="9">
    <location>
        <position position="316"/>
    </location>
</feature>
<dbReference type="AlphaFoldDB" id="A0A6G0ZKB2"/>
<sequence>MPIVHKNILNIYYITFDSICFRPGTVVGFCNPLLDMTVVGNADLLKRYDLKNNDAILAGKKQMGIYEELEKNPDVQYTAGGSGQNSLRVVQWILNKPNCAAFFGAVGKDRYSKILEREAISDGLDVKYQYHSDKSTGTCAVIITNGGKDRSLCANLSASRNYTDDQLEIPENKTIVENAKFYLVTGFFLISHLSTVEKISKIAHKRNCPLLFNMSAAYIFELYMDSVMAVLPYVNIMIGSTDEAKAFALANKWDTTDMELVARQMSTFKVKKDGYRLVILTQAEKPVIVAMKDLVSTFNVPKISAEDIVDTNGAGDAFVGAFIAKYVLGYPLKSCIQSGINAGCYIIKQHGMTRGDTFDV</sequence>
<evidence type="ECO:0000259" key="11">
    <source>
        <dbReference type="Pfam" id="PF00294"/>
    </source>
</evidence>
<evidence type="ECO:0000256" key="4">
    <source>
        <dbReference type="ARBA" id="ARBA00022679"/>
    </source>
</evidence>
<dbReference type="PRINTS" id="PR00989">
    <property type="entry name" value="ADENOKINASE"/>
</dbReference>
<evidence type="ECO:0000256" key="1">
    <source>
        <dbReference type="ARBA" id="ARBA00004801"/>
    </source>
</evidence>
<comment type="subunit">
    <text evidence="10">Monomer.</text>
</comment>
<evidence type="ECO:0000256" key="10">
    <source>
        <dbReference type="RuleBase" id="RU368116"/>
    </source>
</evidence>
<dbReference type="GO" id="GO:0006166">
    <property type="term" value="P:purine ribonucleoside salvage"/>
    <property type="evidence" value="ECO:0007669"/>
    <property type="project" value="UniProtKB-KW"/>
</dbReference>
<dbReference type="EMBL" id="VUJU01000291">
    <property type="protein sequence ID" value="KAF0771454.1"/>
    <property type="molecule type" value="Genomic_DNA"/>
</dbReference>
<comment type="catalytic activity">
    <reaction evidence="10">
        <text>adenosine + ATP = AMP + ADP + H(+)</text>
        <dbReference type="Rhea" id="RHEA:20824"/>
        <dbReference type="ChEBI" id="CHEBI:15378"/>
        <dbReference type="ChEBI" id="CHEBI:16335"/>
        <dbReference type="ChEBI" id="CHEBI:30616"/>
        <dbReference type="ChEBI" id="CHEBI:456215"/>
        <dbReference type="ChEBI" id="CHEBI:456216"/>
        <dbReference type="EC" id="2.7.1.20"/>
    </reaction>
</comment>
<dbReference type="InterPro" id="IPR011611">
    <property type="entry name" value="PfkB_dom"/>
</dbReference>
<dbReference type="GO" id="GO:0005524">
    <property type="term" value="F:ATP binding"/>
    <property type="evidence" value="ECO:0007669"/>
    <property type="project" value="UniProtKB-UniRule"/>
</dbReference>
<evidence type="ECO:0000256" key="3">
    <source>
        <dbReference type="ARBA" id="ARBA00012119"/>
    </source>
</evidence>
<comment type="pathway">
    <text evidence="1 10">Purine metabolism; AMP biosynthesis via salvage pathway; AMP from adenosine: step 1/1.</text>
</comment>
<dbReference type="OrthoDB" id="432447at2759"/>
<dbReference type="GO" id="GO:0005634">
    <property type="term" value="C:nucleus"/>
    <property type="evidence" value="ECO:0007669"/>
    <property type="project" value="UniProtKB-SubCell"/>
</dbReference>
<dbReference type="GO" id="GO:0004001">
    <property type="term" value="F:adenosine kinase activity"/>
    <property type="evidence" value="ECO:0007669"/>
    <property type="project" value="UniProtKB-UniRule"/>
</dbReference>
<keyword evidence="5 10" id="KW-0660">Purine salvage</keyword>
<dbReference type="PANTHER" id="PTHR45769">
    <property type="entry name" value="ADENOSINE KINASE"/>
    <property type="match status" value="1"/>
</dbReference>
<reference evidence="12 13" key="1">
    <citation type="submission" date="2019-08" db="EMBL/GenBank/DDBJ databases">
        <title>Whole genome of Aphis craccivora.</title>
        <authorList>
            <person name="Voronova N.V."/>
            <person name="Shulinski R.S."/>
            <person name="Bandarenka Y.V."/>
            <person name="Zhorov D.G."/>
            <person name="Warner D."/>
        </authorList>
    </citation>
    <scope>NUCLEOTIDE SEQUENCE [LARGE SCALE GENOMIC DNA]</scope>
    <source>
        <strain evidence="12">180601</strain>
        <tissue evidence="12">Whole Body</tissue>
    </source>
</reference>
<dbReference type="InterPro" id="IPR029056">
    <property type="entry name" value="Ribokinase-like"/>
</dbReference>
<dbReference type="UniPathway" id="UPA00588">
    <property type="reaction ID" value="UER00659"/>
</dbReference>